<dbReference type="OrthoDB" id="5316007at2759"/>
<dbReference type="InterPro" id="IPR052479">
    <property type="entry name" value="GPI-anchor_Adhesion_Reg"/>
</dbReference>
<dbReference type="PANTHER" id="PTHR35185:SF3">
    <property type="entry name" value="SERINE_THREONINE-RICH PROTEIN ADG2"/>
    <property type="match status" value="1"/>
</dbReference>
<feature type="compositionally biased region" description="Basic residues" evidence="2">
    <location>
        <begin position="237"/>
        <end position="248"/>
    </location>
</feature>
<comment type="caution">
    <text evidence="5">The sequence shown here is derived from an EMBL/GenBank/DDBJ whole genome shotgun (WGS) entry which is preliminary data.</text>
</comment>
<feature type="compositionally biased region" description="Basic residues" evidence="2">
    <location>
        <begin position="184"/>
        <end position="213"/>
    </location>
</feature>
<reference evidence="5 6" key="1">
    <citation type="submission" date="2015-08" db="EMBL/GenBank/DDBJ databases">
        <title>Next Generation Sequencing and Analysis of the Genome of Puccinia sorghi L Schw, the Causal Agent of Maize Common Rust.</title>
        <authorList>
            <person name="Rochi L."/>
            <person name="Burguener G."/>
            <person name="Darino M."/>
            <person name="Turjanski A."/>
            <person name="Kreff E."/>
            <person name="Dieguez M.J."/>
            <person name="Sacco F."/>
        </authorList>
    </citation>
    <scope>NUCLEOTIDE SEQUENCE [LARGE SCALE GENOMIC DNA]</scope>
    <source>
        <strain evidence="5 6">RO10H11247</strain>
    </source>
</reference>
<feature type="compositionally biased region" description="Basic and acidic residues" evidence="2">
    <location>
        <begin position="149"/>
        <end position="165"/>
    </location>
</feature>
<evidence type="ECO:0000259" key="4">
    <source>
        <dbReference type="Pfam" id="PF10342"/>
    </source>
</evidence>
<dbReference type="Proteomes" id="UP000037035">
    <property type="component" value="Unassembled WGS sequence"/>
</dbReference>
<protein>
    <recommendedName>
        <fullName evidence="4">Yeast cell wall synthesis Kre9/Knh1-like N-terminal domain-containing protein</fullName>
    </recommendedName>
</protein>
<feature type="chain" id="PRO_5005568323" description="Yeast cell wall synthesis Kre9/Knh1-like N-terminal domain-containing protein" evidence="3">
    <location>
        <begin position="31"/>
        <end position="248"/>
    </location>
</feature>
<dbReference type="VEuPathDB" id="FungiDB:VP01_2573g2"/>
<feature type="region of interest" description="Disordered" evidence="2">
    <location>
        <begin position="131"/>
        <end position="248"/>
    </location>
</feature>
<evidence type="ECO:0000256" key="2">
    <source>
        <dbReference type="SAM" id="MobiDB-lite"/>
    </source>
</evidence>
<dbReference type="Pfam" id="PF10342">
    <property type="entry name" value="Kre9_KNH"/>
    <property type="match status" value="1"/>
</dbReference>
<evidence type="ECO:0000256" key="3">
    <source>
        <dbReference type="SAM" id="SignalP"/>
    </source>
</evidence>
<dbReference type="AlphaFoldDB" id="A0A0L6V5K6"/>
<feature type="signal peptide" evidence="3">
    <location>
        <begin position="1"/>
        <end position="30"/>
    </location>
</feature>
<dbReference type="STRING" id="27349.A0A0L6V5K6"/>
<keyword evidence="6" id="KW-1185">Reference proteome</keyword>
<accession>A0A0L6V5K6</accession>
<evidence type="ECO:0000313" key="5">
    <source>
        <dbReference type="EMBL" id="KNZ55822.1"/>
    </source>
</evidence>
<evidence type="ECO:0000313" key="6">
    <source>
        <dbReference type="Proteomes" id="UP000037035"/>
    </source>
</evidence>
<organism evidence="5 6">
    <name type="scientific">Puccinia sorghi</name>
    <dbReference type="NCBI Taxonomy" id="27349"/>
    <lineage>
        <taxon>Eukaryota</taxon>
        <taxon>Fungi</taxon>
        <taxon>Dikarya</taxon>
        <taxon>Basidiomycota</taxon>
        <taxon>Pucciniomycotina</taxon>
        <taxon>Pucciniomycetes</taxon>
        <taxon>Pucciniales</taxon>
        <taxon>Pucciniaceae</taxon>
        <taxon>Puccinia</taxon>
    </lineage>
</organism>
<sequence>MARKKILLGFIPLVAVVLLGLLSPCRYAGAYQVTSPGADDFWYIGSKKAVRWTSVSSDPAYFSIAITNQDASTYPTALSTMLVKGIPKRSGKYELPASAIKGLKEGSGYQVNIMSLEGGAILAQSPTFTISRQDDEMDMDDGADSDAADQGRQEEVDHPSENQHHDVHKTKKGKDDIYRYQRLYQKHGKTHHDSHTHKQARPYRSRQRLRQAKAKSNALYKSTPRFDHSRTTCSRSPHNRRVAKVLRT</sequence>
<dbReference type="EMBL" id="LAVV01007472">
    <property type="protein sequence ID" value="KNZ55822.1"/>
    <property type="molecule type" value="Genomic_DNA"/>
</dbReference>
<feature type="compositionally biased region" description="Acidic residues" evidence="2">
    <location>
        <begin position="135"/>
        <end position="147"/>
    </location>
</feature>
<evidence type="ECO:0000256" key="1">
    <source>
        <dbReference type="ARBA" id="ARBA00022729"/>
    </source>
</evidence>
<dbReference type="PANTHER" id="PTHR35185">
    <property type="entry name" value="SERINE/THREONINE-RICH PROTEIN ADG2-RELATED"/>
    <property type="match status" value="1"/>
</dbReference>
<name>A0A0L6V5K6_9BASI</name>
<feature type="domain" description="Yeast cell wall synthesis Kre9/Knh1-like N-terminal" evidence="4">
    <location>
        <begin position="35"/>
        <end position="130"/>
    </location>
</feature>
<keyword evidence="1 3" id="KW-0732">Signal</keyword>
<gene>
    <name evidence="5" type="ORF">VP01_2573g2</name>
</gene>
<dbReference type="InterPro" id="IPR018466">
    <property type="entry name" value="Kre9/Knh1-like_N"/>
</dbReference>
<proteinExistence type="predicted"/>